<dbReference type="CDD" id="cd03257">
    <property type="entry name" value="ABC_NikE_OppD_transporters"/>
    <property type="match status" value="2"/>
</dbReference>
<evidence type="ECO:0000256" key="7">
    <source>
        <dbReference type="ARBA" id="ARBA00058018"/>
    </source>
</evidence>
<dbReference type="SUPFAM" id="SSF52540">
    <property type="entry name" value="P-loop containing nucleoside triphosphate hydrolases"/>
    <property type="match status" value="2"/>
</dbReference>
<proteinExistence type="inferred from homology"/>
<comment type="function">
    <text evidence="7">Part of the ABC transporter DppABCDF involved in the uptake of various di/tripeptides. Is also involved in the uptake of phaseolotoxin, a toxic tripeptide inhibiting the enzyme ornithine carbamoyltransferase. Responsible for energy coupling to the transport system.</text>
</comment>
<dbReference type="AlphaFoldDB" id="A0A5E7VTM9"/>
<feature type="domain" description="ABC transporter" evidence="10">
    <location>
        <begin position="278"/>
        <end position="527"/>
    </location>
</feature>
<evidence type="ECO:0000313" key="11">
    <source>
        <dbReference type="EMBL" id="VVQ26014.1"/>
    </source>
</evidence>
<sequence length="552" mass="61255">MHLIPGADMNDNLIEIRDLRVAFAGQEVVHGLNLDIRRGECLALVGESGSGKSVTAHSILRLLPGKNVSSSGAIRYNGVDLLHASEQQMRGLRGNRIAMIFQEPMTSLNPLHTVEKQVSEVLEIHKGLKGRAARERTLELLELVGIRQPLQRLKAYPHQLSGGQRQRVMIAMALANEPELLIADEPTTALDVTVQQKILELLIELQQRLGMSLLLISHDLNLVRRIAQRVCVMRHGEIVEQTDCEALFRAPQHPYSRLLIEAEPSGGPVPSEFEHNLLEVDDLKVWFPLPKALFSRQQDYIKAVDGVSFTLQRGKTLGIVGESGSGKSTLGQAILRLVESEGNIRFGNKQLSLLNQRLMRPLRRQIQVVFQDPFGSLSPRMSVQQIIAEGLLTHGIGNEAEREAAVIRVLEEVGLDPQSRHRYPHEFSGGQRQRISIARALVLEPALILLDEPTSALDRTVQKQVVELLRQLQIRHGLTYLFISHDLAVVHALAHDLMVIKDGKVVEQGSSRGIFAAPQHPYTQELLKASGLKPDTKPCGSEPAREYGVSVT</sequence>
<dbReference type="InterPro" id="IPR013563">
    <property type="entry name" value="Oligopep_ABC_C"/>
</dbReference>
<feature type="region of interest" description="Disordered" evidence="9">
    <location>
        <begin position="531"/>
        <end position="552"/>
    </location>
</feature>
<dbReference type="NCBIfam" id="NF007739">
    <property type="entry name" value="PRK10419.1"/>
    <property type="match status" value="2"/>
</dbReference>
<dbReference type="InterPro" id="IPR003439">
    <property type="entry name" value="ABC_transporter-like_ATP-bd"/>
</dbReference>
<keyword evidence="2" id="KW-0813">Transport</keyword>
<evidence type="ECO:0000313" key="12">
    <source>
        <dbReference type="Proteomes" id="UP000412311"/>
    </source>
</evidence>
<dbReference type="InterPro" id="IPR027417">
    <property type="entry name" value="P-loop_NTPase"/>
</dbReference>
<evidence type="ECO:0000259" key="10">
    <source>
        <dbReference type="PROSITE" id="PS50893"/>
    </source>
</evidence>
<dbReference type="GO" id="GO:0055085">
    <property type="term" value="P:transmembrane transport"/>
    <property type="evidence" value="ECO:0007669"/>
    <property type="project" value="UniProtKB-ARBA"/>
</dbReference>
<dbReference type="Proteomes" id="UP000412311">
    <property type="component" value="Unassembled WGS sequence"/>
</dbReference>
<dbReference type="SMART" id="SM00382">
    <property type="entry name" value="AAA"/>
    <property type="match status" value="2"/>
</dbReference>
<evidence type="ECO:0000256" key="1">
    <source>
        <dbReference type="ARBA" id="ARBA00005417"/>
    </source>
</evidence>
<dbReference type="InterPro" id="IPR017871">
    <property type="entry name" value="ABC_transporter-like_CS"/>
</dbReference>
<keyword evidence="4 11" id="KW-0067">ATP-binding</keyword>
<dbReference type="GO" id="GO:0016887">
    <property type="term" value="F:ATP hydrolysis activity"/>
    <property type="evidence" value="ECO:0007669"/>
    <property type="project" value="InterPro"/>
</dbReference>
<gene>
    <name evidence="11" type="primary">yejF_4</name>
    <name evidence="11" type="ORF">PS925_06046</name>
</gene>
<dbReference type="EMBL" id="CABVJG010000034">
    <property type="protein sequence ID" value="VVQ26014.1"/>
    <property type="molecule type" value="Genomic_DNA"/>
</dbReference>
<comment type="similarity">
    <text evidence="1">Belongs to the ABC transporter superfamily.</text>
</comment>
<dbReference type="PANTHER" id="PTHR43776">
    <property type="entry name" value="TRANSPORT ATP-BINDING PROTEIN"/>
    <property type="match status" value="1"/>
</dbReference>
<evidence type="ECO:0000256" key="9">
    <source>
        <dbReference type="SAM" id="MobiDB-lite"/>
    </source>
</evidence>
<keyword evidence="3" id="KW-0547">Nucleotide-binding</keyword>
<reference evidence="11 12" key="1">
    <citation type="submission" date="2019-09" db="EMBL/GenBank/DDBJ databases">
        <authorList>
            <person name="Chandra G."/>
            <person name="Truman W A."/>
        </authorList>
    </citation>
    <scope>NUCLEOTIDE SEQUENCE [LARGE SCALE GENOMIC DNA]</scope>
    <source>
        <strain evidence="11">PS925</strain>
    </source>
</reference>
<dbReference type="Pfam" id="PF08352">
    <property type="entry name" value="oligo_HPY"/>
    <property type="match status" value="2"/>
</dbReference>
<dbReference type="EC" id="7.4.2.9" evidence="5"/>
<dbReference type="GO" id="GO:0015833">
    <property type="term" value="P:peptide transport"/>
    <property type="evidence" value="ECO:0007669"/>
    <property type="project" value="InterPro"/>
</dbReference>
<protein>
    <recommendedName>
        <fullName evidence="5">ABC-type dipeptide transporter</fullName>
        <ecNumber evidence="5">7.4.2.9</ecNumber>
    </recommendedName>
</protein>
<evidence type="ECO:0000256" key="2">
    <source>
        <dbReference type="ARBA" id="ARBA00022448"/>
    </source>
</evidence>
<dbReference type="InterPro" id="IPR003593">
    <property type="entry name" value="AAA+_ATPase"/>
</dbReference>
<evidence type="ECO:0000256" key="6">
    <source>
        <dbReference type="ARBA" id="ARBA00047356"/>
    </source>
</evidence>
<dbReference type="Gene3D" id="3.40.50.300">
    <property type="entry name" value="P-loop containing nucleotide triphosphate hydrolases"/>
    <property type="match status" value="2"/>
</dbReference>
<organism evidence="11 12">
    <name type="scientific">Pseudomonas fluorescens</name>
    <dbReference type="NCBI Taxonomy" id="294"/>
    <lineage>
        <taxon>Bacteria</taxon>
        <taxon>Pseudomonadati</taxon>
        <taxon>Pseudomonadota</taxon>
        <taxon>Gammaproteobacteria</taxon>
        <taxon>Pseudomonadales</taxon>
        <taxon>Pseudomonadaceae</taxon>
        <taxon>Pseudomonas</taxon>
    </lineage>
</organism>
<comment type="catalytic activity">
    <reaction evidence="6">
        <text>a dipeptide(out) + ATP + H2O = a dipeptide(in) + ADP + phosphate + H(+)</text>
        <dbReference type="Rhea" id="RHEA:23120"/>
        <dbReference type="ChEBI" id="CHEBI:15377"/>
        <dbReference type="ChEBI" id="CHEBI:15378"/>
        <dbReference type="ChEBI" id="CHEBI:30616"/>
        <dbReference type="ChEBI" id="CHEBI:43474"/>
        <dbReference type="ChEBI" id="CHEBI:90799"/>
        <dbReference type="ChEBI" id="CHEBI:456216"/>
        <dbReference type="EC" id="7.4.2.9"/>
    </reaction>
</comment>
<dbReference type="PANTHER" id="PTHR43776:SF7">
    <property type="entry name" value="D,D-DIPEPTIDE TRANSPORT ATP-BINDING PROTEIN DDPF-RELATED"/>
    <property type="match status" value="1"/>
</dbReference>
<evidence type="ECO:0000256" key="3">
    <source>
        <dbReference type="ARBA" id="ARBA00022741"/>
    </source>
</evidence>
<dbReference type="NCBIfam" id="NF008453">
    <property type="entry name" value="PRK11308.1"/>
    <property type="match status" value="2"/>
</dbReference>
<evidence type="ECO:0000256" key="5">
    <source>
        <dbReference type="ARBA" id="ARBA00038852"/>
    </source>
</evidence>
<dbReference type="GO" id="GO:0005524">
    <property type="term" value="F:ATP binding"/>
    <property type="evidence" value="ECO:0007669"/>
    <property type="project" value="UniProtKB-KW"/>
</dbReference>
<comment type="subunit">
    <text evidence="8">The complex is composed of two ATP-binding proteins (DppD and DppF), two transmembrane proteins (DppB and DppC) and a solute-binding protein (DppA1-A5). Five orthologous SBPs (DppA1-A5) are present in P.aeruginosa, which increases the substrate specificity of the DppBCDF transporter.</text>
</comment>
<evidence type="ECO:0000256" key="4">
    <source>
        <dbReference type="ARBA" id="ARBA00022840"/>
    </source>
</evidence>
<dbReference type="FunFam" id="3.40.50.300:FF:000016">
    <property type="entry name" value="Oligopeptide ABC transporter ATP-binding component"/>
    <property type="match status" value="2"/>
</dbReference>
<accession>A0A5E7VTM9</accession>
<feature type="domain" description="ABC transporter" evidence="10">
    <location>
        <begin position="14"/>
        <end position="260"/>
    </location>
</feature>
<dbReference type="PROSITE" id="PS50893">
    <property type="entry name" value="ABC_TRANSPORTER_2"/>
    <property type="match status" value="2"/>
</dbReference>
<dbReference type="InterPro" id="IPR050319">
    <property type="entry name" value="ABC_transp_ATP-bind"/>
</dbReference>
<dbReference type="Pfam" id="PF00005">
    <property type="entry name" value="ABC_tran"/>
    <property type="match status" value="2"/>
</dbReference>
<dbReference type="PROSITE" id="PS00211">
    <property type="entry name" value="ABC_TRANSPORTER_1"/>
    <property type="match status" value="2"/>
</dbReference>
<name>A0A5E7VTM9_PSEFL</name>
<evidence type="ECO:0000256" key="8">
    <source>
        <dbReference type="ARBA" id="ARBA00065473"/>
    </source>
</evidence>